<dbReference type="InterPro" id="IPR015854">
    <property type="entry name" value="ABC_transpr_LolD-like"/>
</dbReference>
<keyword evidence="3 6" id="KW-0067">ATP-binding</keyword>
<evidence type="ECO:0000259" key="5">
    <source>
        <dbReference type="PROSITE" id="PS50893"/>
    </source>
</evidence>
<comment type="similarity">
    <text evidence="1">Belongs to the ABC transporter superfamily.</text>
</comment>
<dbReference type="InterPro" id="IPR027417">
    <property type="entry name" value="P-loop_NTPase"/>
</dbReference>
<gene>
    <name evidence="6" type="ORF">KC685_03910</name>
</gene>
<evidence type="ECO:0000256" key="1">
    <source>
        <dbReference type="ARBA" id="ARBA00005417"/>
    </source>
</evidence>
<dbReference type="Proteomes" id="UP000741282">
    <property type="component" value="Unassembled WGS sequence"/>
</dbReference>
<dbReference type="GO" id="GO:0022857">
    <property type="term" value="F:transmembrane transporter activity"/>
    <property type="evidence" value="ECO:0007669"/>
    <property type="project" value="TreeGrafter"/>
</dbReference>
<name>A0A955I2R8_9BACT</name>
<accession>A0A955I2R8</accession>
<sequence length="270" mass="30676">MIHFNKVTKKYKNDIVAIEDVEFKAEDGEFFFVVGPSGAGKSTLIRLLIREEFPTEGNILFEDIDVTRIPRKMLSLYRQQLGVVFQDLKLIPSKTVEENVQFVLEIARKPKAEIIETSWYLLKLVGLDKRAKLFPEELSGGEMQRTAIARALANNPKLFIADEPTGNLDPNTSLEILELLKMINSWGTTVMVVSHDTKIVDAMNTRVIRMEDGKIVEDAKKSKYENGNTKNKKGLTIMIEKDKEAIQNKKEISKRSVSKKDTKIKSTKES</sequence>
<dbReference type="Pfam" id="PF00005">
    <property type="entry name" value="ABC_tran"/>
    <property type="match status" value="1"/>
</dbReference>
<organism evidence="6 7">
    <name type="scientific">Candidatus Dojkabacteria bacterium</name>
    <dbReference type="NCBI Taxonomy" id="2099670"/>
    <lineage>
        <taxon>Bacteria</taxon>
        <taxon>Candidatus Dojkabacteria</taxon>
    </lineage>
</organism>
<dbReference type="PANTHER" id="PTHR24220:SF470">
    <property type="entry name" value="CELL DIVISION ATP-BINDING PROTEIN FTSE"/>
    <property type="match status" value="1"/>
</dbReference>
<dbReference type="InterPro" id="IPR003593">
    <property type="entry name" value="AAA+_ATPase"/>
</dbReference>
<feature type="region of interest" description="Disordered" evidence="4">
    <location>
        <begin position="250"/>
        <end position="270"/>
    </location>
</feature>
<feature type="domain" description="ABC transporter" evidence="5">
    <location>
        <begin position="2"/>
        <end position="237"/>
    </location>
</feature>
<dbReference type="GO" id="GO:0005524">
    <property type="term" value="F:ATP binding"/>
    <property type="evidence" value="ECO:0007669"/>
    <property type="project" value="UniProtKB-KW"/>
</dbReference>
<dbReference type="PROSITE" id="PS50893">
    <property type="entry name" value="ABC_TRANSPORTER_2"/>
    <property type="match status" value="1"/>
</dbReference>
<dbReference type="GO" id="GO:0016887">
    <property type="term" value="F:ATP hydrolysis activity"/>
    <property type="evidence" value="ECO:0007669"/>
    <property type="project" value="InterPro"/>
</dbReference>
<dbReference type="AlphaFoldDB" id="A0A955I2R8"/>
<evidence type="ECO:0000313" key="7">
    <source>
        <dbReference type="Proteomes" id="UP000741282"/>
    </source>
</evidence>
<dbReference type="EMBL" id="JAGQLN010000015">
    <property type="protein sequence ID" value="MCA9377039.1"/>
    <property type="molecule type" value="Genomic_DNA"/>
</dbReference>
<evidence type="ECO:0000256" key="2">
    <source>
        <dbReference type="ARBA" id="ARBA00022741"/>
    </source>
</evidence>
<dbReference type="FunFam" id="3.40.50.300:FF:000056">
    <property type="entry name" value="Cell division ATP-binding protein FtsE"/>
    <property type="match status" value="1"/>
</dbReference>
<dbReference type="GO" id="GO:0005886">
    <property type="term" value="C:plasma membrane"/>
    <property type="evidence" value="ECO:0007669"/>
    <property type="project" value="TreeGrafter"/>
</dbReference>
<evidence type="ECO:0000256" key="3">
    <source>
        <dbReference type="ARBA" id="ARBA00022840"/>
    </source>
</evidence>
<evidence type="ECO:0000313" key="6">
    <source>
        <dbReference type="EMBL" id="MCA9377039.1"/>
    </source>
</evidence>
<proteinExistence type="inferred from homology"/>
<evidence type="ECO:0000256" key="4">
    <source>
        <dbReference type="SAM" id="MobiDB-lite"/>
    </source>
</evidence>
<protein>
    <submittedName>
        <fullName evidence="6">ATP-binding cassette domain-containing protein</fullName>
    </submittedName>
</protein>
<keyword evidence="2" id="KW-0547">Nucleotide-binding</keyword>
<dbReference type="SMART" id="SM00382">
    <property type="entry name" value="AAA"/>
    <property type="match status" value="1"/>
</dbReference>
<dbReference type="InterPro" id="IPR003439">
    <property type="entry name" value="ABC_transporter-like_ATP-bd"/>
</dbReference>
<reference evidence="6" key="2">
    <citation type="journal article" date="2021" name="Microbiome">
        <title>Successional dynamics and alternative stable states in a saline activated sludge microbial community over 9 years.</title>
        <authorList>
            <person name="Wang Y."/>
            <person name="Ye J."/>
            <person name="Ju F."/>
            <person name="Liu L."/>
            <person name="Boyd J.A."/>
            <person name="Deng Y."/>
            <person name="Parks D.H."/>
            <person name="Jiang X."/>
            <person name="Yin X."/>
            <person name="Woodcroft B.J."/>
            <person name="Tyson G.W."/>
            <person name="Hugenholtz P."/>
            <person name="Polz M.F."/>
            <person name="Zhang T."/>
        </authorList>
    </citation>
    <scope>NUCLEOTIDE SEQUENCE</scope>
    <source>
        <strain evidence="6">HKST-UBA17</strain>
    </source>
</reference>
<dbReference type="SUPFAM" id="SSF52540">
    <property type="entry name" value="P-loop containing nucleoside triphosphate hydrolases"/>
    <property type="match status" value="1"/>
</dbReference>
<reference evidence="6" key="1">
    <citation type="submission" date="2020-04" db="EMBL/GenBank/DDBJ databases">
        <authorList>
            <person name="Zhang T."/>
        </authorList>
    </citation>
    <scope>NUCLEOTIDE SEQUENCE</scope>
    <source>
        <strain evidence="6">HKST-UBA17</strain>
    </source>
</reference>
<dbReference type="PANTHER" id="PTHR24220">
    <property type="entry name" value="IMPORT ATP-BINDING PROTEIN"/>
    <property type="match status" value="1"/>
</dbReference>
<dbReference type="Gene3D" id="3.40.50.300">
    <property type="entry name" value="P-loop containing nucleotide triphosphate hydrolases"/>
    <property type="match status" value="1"/>
</dbReference>
<comment type="caution">
    <text evidence="6">The sequence shown here is derived from an EMBL/GenBank/DDBJ whole genome shotgun (WGS) entry which is preliminary data.</text>
</comment>